<dbReference type="PRINTS" id="PR00412">
    <property type="entry name" value="EPOXHYDRLASE"/>
</dbReference>
<comment type="caution">
    <text evidence="3">The sequence shown here is derived from an EMBL/GenBank/DDBJ whole genome shotgun (WGS) entry which is preliminary data.</text>
</comment>
<organism evidence="3 4">
    <name type="scientific">Aurantiacibacter sediminis</name>
    <dbReference type="NCBI Taxonomy" id="2793064"/>
    <lineage>
        <taxon>Bacteria</taxon>
        <taxon>Pseudomonadati</taxon>
        <taxon>Pseudomonadota</taxon>
        <taxon>Alphaproteobacteria</taxon>
        <taxon>Sphingomonadales</taxon>
        <taxon>Erythrobacteraceae</taxon>
        <taxon>Aurantiacibacter</taxon>
    </lineage>
</organism>
<dbReference type="RefSeq" id="WP_197920958.1">
    <property type="nucleotide sequence ID" value="NZ_CAWPTA010000007.1"/>
</dbReference>
<sequence>MSFGKVFRTPDKRFANLPDFDFPPHYHELSSGLRLHYLDEGERDAPIVLMMHGEPSWCYLYRHMIPPMVAAGYRVIAPDLIGFGRSDKPTRKSAFTYAGHVAWMREWLEALDLSDILLACQDWGSLIGLRLVADMPESFAAVVLSNGGLPEGQEPPKAFAAWRRFARWSPVFPIGGILQKATSRDLSVAEVAAYDAPFPTRASKAAARMFPALVPLGANVAVPDQKGAWASLETFDKPFTCAFSNRDPITRGGDRQFKERVPGAEKGAHRTLQGHHFIQEDDPDGFVAAILDTARIAGIAPEA</sequence>
<accession>A0ABS0N4H4</accession>
<dbReference type="PRINTS" id="PR00111">
    <property type="entry name" value="ABHYDROLASE"/>
</dbReference>
<proteinExistence type="predicted"/>
<dbReference type="InterPro" id="IPR051340">
    <property type="entry name" value="Haloalkane_dehalogenase"/>
</dbReference>
<dbReference type="InterPro" id="IPR000073">
    <property type="entry name" value="AB_hydrolase_1"/>
</dbReference>
<evidence type="ECO:0000313" key="4">
    <source>
        <dbReference type="Proteomes" id="UP000602442"/>
    </source>
</evidence>
<evidence type="ECO:0000313" key="3">
    <source>
        <dbReference type="EMBL" id="MBH5322255.1"/>
    </source>
</evidence>
<keyword evidence="1" id="KW-0378">Hydrolase</keyword>
<gene>
    <name evidence="3" type="ORF">I5L03_06610</name>
</gene>
<dbReference type="EMBL" id="JAEANY010000002">
    <property type="protein sequence ID" value="MBH5322255.1"/>
    <property type="molecule type" value="Genomic_DNA"/>
</dbReference>
<name>A0ABS0N4H4_9SPHN</name>
<dbReference type="InterPro" id="IPR029058">
    <property type="entry name" value="AB_hydrolase_fold"/>
</dbReference>
<dbReference type="Pfam" id="PF00561">
    <property type="entry name" value="Abhydrolase_1"/>
    <property type="match status" value="1"/>
</dbReference>
<keyword evidence="4" id="KW-1185">Reference proteome</keyword>
<dbReference type="PANTHER" id="PTHR42977">
    <property type="entry name" value="HYDROLASE-RELATED"/>
    <property type="match status" value="1"/>
</dbReference>
<feature type="domain" description="AB hydrolase-1" evidence="2">
    <location>
        <begin position="46"/>
        <end position="179"/>
    </location>
</feature>
<dbReference type="NCBIfam" id="NF002043">
    <property type="entry name" value="PRK00870.1"/>
    <property type="match status" value="1"/>
</dbReference>
<dbReference type="InterPro" id="IPR000639">
    <property type="entry name" value="Epox_hydrolase-like"/>
</dbReference>
<protein>
    <submittedName>
        <fullName evidence="3">Haloalkane dehalogenase</fullName>
    </submittedName>
</protein>
<dbReference type="Proteomes" id="UP000602442">
    <property type="component" value="Unassembled WGS sequence"/>
</dbReference>
<evidence type="ECO:0000256" key="1">
    <source>
        <dbReference type="ARBA" id="ARBA00022801"/>
    </source>
</evidence>
<evidence type="ECO:0000259" key="2">
    <source>
        <dbReference type="Pfam" id="PF00561"/>
    </source>
</evidence>
<dbReference type="PANTHER" id="PTHR42977:SF3">
    <property type="entry name" value="AB HYDROLASE-1 DOMAIN-CONTAINING PROTEIN"/>
    <property type="match status" value="1"/>
</dbReference>
<dbReference type="SUPFAM" id="SSF53474">
    <property type="entry name" value="alpha/beta-Hydrolases"/>
    <property type="match status" value="1"/>
</dbReference>
<dbReference type="Gene3D" id="3.40.50.1820">
    <property type="entry name" value="alpha/beta hydrolase"/>
    <property type="match status" value="1"/>
</dbReference>
<reference evidence="3 4" key="1">
    <citation type="submission" date="2020-11" db="EMBL/GenBank/DDBJ databases">
        <title>Erythrobacter sediminis sp. nov., a marine bacterium from a tidal flat of Garorim Bay.</title>
        <authorList>
            <person name="Kim D."/>
            <person name="Yoo Y."/>
            <person name="Kim J.-J."/>
        </authorList>
    </citation>
    <scope>NUCLEOTIDE SEQUENCE [LARGE SCALE GENOMIC DNA]</scope>
    <source>
        <strain evidence="3 4">JGD-13</strain>
    </source>
</reference>